<dbReference type="RefSeq" id="WP_104587711.1">
    <property type="nucleotide sequence ID" value="NZ_MDEH01000007.1"/>
</dbReference>
<organism evidence="9 10">
    <name type="scientific">Xanthomonas melonis</name>
    <dbReference type="NCBI Taxonomy" id="56456"/>
    <lineage>
        <taxon>Bacteria</taxon>
        <taxon>Pseudomonadati</taxon>
        <taxon>Pseudomonadota</taxon>
        <taxon>Gammaproteobacteria</taxon>
        <taxon>Lysobacterales</taxon>
        <taxon>Lysobacteraceae</taxon>
        <taxon>Xanthomonas</taxon>
    </lineage>
</organism>
<name>A0A2S7DDY7_9XANT</name>
<evidence type="ECO:0000256" key="6">
    <source>
        <dbReference type="ARBA" id="ARBA00023136"/>
    </source>
</evidence>
<keyword evidence="5" id="KW-1133">Transmembrane helix</keyword>
<evidence type="ECO:0000256" key="5">
    <source>
        <dbReference type="ARBA" id="ARBA00022989"/>
    </source>
</evidence>
<evidence type="ECO:0000256" key="2">
    <source>
        <dbReference type="ARBA" id="ARBA00009477"/>
    </source>
</evidence>
<keyword evidence="4" id="KW-0812">Transmembrane</keyword>
<comment type="similarity">
    <text evidence="2">Belongs to the membrane fusion protein (MFP) (TC 8.A.1) family.</text>
</comment>
<keyword evidence="3" id="KW-0813">Transport</keyword>
<gene>
    <name evidence="9" type="ORF">XmelCFBP4644_13380</name>
</gene>
<dbReference type="Pfam" id="PF26002">
    <property type="entry name" value="Beta-barrel_AprE"/>
    <property type="match status" value="1"/>
</dbReference>
<evidence type="ECO:0000256" key="3">
    <source>
        <dbReference type="ARBA" id="ARBA00022448"/>
    </source>
</evidence>
<dbReference type="InterPro" id="IPR058982">
    <property type="entry name" value="Beta-barrel_AprE"/>
</dbReference>
<comment type="caution">
    <text evidence="9">The sequence shown here is derived from an EMBL/GenBank/DDBJ whole genome shotgun (WGS) entry which is preliminary data.</text>
</comment>
<proteinExistence type="inferred from homology"/>
<accession>A0A2S7DDY7</accession>
<evidence type="ECO:0000256" key="7">
    <source>
        <dbReference type="SAM" id="Coils"/>
    </source>
</evidence>
<evidence type="ECO:0000313" key="9">
    <source>
        <dbReference type="EMBL" id="PPU72009.1"/>
    </source>
</evidence>
<keyword evidence="6" id="KW-0472">Membrane</keyword>
<sequence length="426" mass="47654">MPGSFFREEVLRARRDAWLAPVRLEAPRFGWPCLATAVLLIVTVFALLCFGSFTRHESVNGALVPDRGLLTLTPLSAGMVSKAFVVEGATVRAGDPVLEISGELDSTSLGDTQASVISQLEIKRSRLNADMQAQDHLYAAQQRDLHRRIALLQAQLDNTTEQVRLQRQRADSALRLYEQWVSAAEKGILTKVQLLQQQDIAIQHQGQLKELQKHALDLRVEHSQLQSQLEQNPATLEAKRNEIARQIADVAQSLSESEARRSIILRAPADGIIGNLFVHAGQPVSAQQPLVTLLPKNITLRAELWVPSKAVGFVTRGDRVLLRYQAFPYQKFGRHAGRVVEVSRSAVTSKELSSLLGQQIDEARYRVIVELETQHIVANGRNELLRPGMVLDADILLEQRKLIEWMFEPVYEMTGRFLDDPVGKHT</sequence>
<comment type="subcellular location">
    <subcellularLocation>
        <location evidence="1">Membrane</location>
        <topology evidence="1">Single-pass membrane protein</topology>
    </subcellularLocation>
</comment>
<dbReference type="InterPro" id="IPR006144">
    <property type="entry name" value="Secretion_HlyD_CS"/>
</dbReference>
<feature type="domain" description="AprE-like beta-barrel" evidence="8">
    <location>
        <begin position="302"/>
        <end position="396"/>
    </location>
</feature>
<evidence type="ECO:0000259" key="8">
    <source>
        <dbReference type="Pfam" id="PF26002"/>
    </source>
</evidence>
<dbReference type="AlphaFoldDB" id="A0A2S7DDY7"/>
<dbReference type="GO" id="GO:0016020">
    <property type="term" value="C:membrane"/>
    <property type="evidence" value="ECO:0007669"/>
    <property type="project" value="UniProtKB-SubCell"/>
</dbReference>
<dbReference type="Gene3D" id="2.40.30.170">
    <property type="match status" value="1"/>
</dbReference>
<evidence type="ECO:0000313" key="10">
    <source>
        <dbReference type="Proteomes" id="UP000239865"/>
    </source>
</evidence>
<dbReference type="Proteomes" id="UP000239865">
    <property type="component" value="Unassembled WGS sequence"/>
</dbReference>
<evidence type="ECO:0000256" key="4">
    <source>
        <dbReference type="ARBA" id="ARBA00022692"/>
    </source>
</evidence>
<dbReference type="GO" id="GO:0009306">
    <property type="term" value="P:protein secretion"/>
    <property type="evidence" value="ECO:0007669"/>
    <property type="project" value="InterPro"/>
</dbReference>
<dbReference type="PROSITE" id="PS00543">
    <property type="entry name" value="HLYD_FAMILY"/>
    <property type="match status" value="1"/>
</dbReference>
<evidence type="ECO:0000256" key="1">
    <source>
        <dbReference type="ARBA" id="ARBA00004167"/>
    </source>
</evidence>
<dbReference type="PANTHER" id="PTHR30386">
    <property type="entry name" value="MEMBRANE FUSION SUBUNIT OF EMRAB-TOLC MULTIDRUG EFFLUX PUMP"/>
    <property type="match status" value="1"/>
</dbReference>
<dbReference type="EMBL" id="MDEH01000007">
    <property type="protein sequence ID" value="PPU72009.1"/>
    <property type="molecule type" value="Genomic_DNA"/>
</dbReference>
<dbReference type="OrthoDB" id="9775513at2"/>
<protein>
    <submittedName>
        <fullName evidence="9">HlyD family secretion protein</fullName>
    </submittedName>
</protein>
<keyword evidence="7" id="KW-0175">Coiled coil</keyword>
<feature type="coiled-coil region" evidence="7">
    <location>
        <begin position="142"/>
        <end position="169"/>
    </location>
</feature>
<reference evidence="9 10" key="1">
    <citation type="submission" date="2016-08" db="EMBL/GenBank/DDBJ databases">
        <authorList>
            <person name="Seilhamer J.J."/>
        </authorList>
    </citation>
    <scope>NUCLEOTIDE SEQUENCE [LARGE SCALE GENOMIC DNA]</scope>
    <source>
        <strain evidence="9 10">CFBP4644</strain>
    </source>
</reference>
<dbReference type="InterPro" id="IPR050739">
    <property type="entry name" value="MFP"/>
</dbReference>
<dbReference type="PRINTS" id="PR01490">
    <property type="entry name" value="RTXTOXIND"/>
</dbReference>
<dbReference type="PANTHER" id="PTHR30386:SF28">
    <property type="entry name" value="EXPORTED PROTEIN"/>
    <property type="match status" value="1"/>
</dbReference>